<dbReference type="GO" id="GO:0070180">
    <property type="term" value="F:large ribosomal subunit rRNA binding"/>
    <property type="evidence" value="ECO:0007669"/>
    <property type="project" value="UniProtKB-UniRule"/>
</dbReference>
<dbReference type="EMBL" id="QWKX01000056">
    <property type="protein sequence ID" value="RIH75853.1"/>
    <property type="molecule type" value="Genomic_DNA"/>
</dbReference>
<dbReference type="OrthoDB" id="9808307at2"/>
<protein>
    <recommendedName>
        <fullName evidence="4 5">Large ribosomal subunit protein uL10</fullName>
    </recommendedName>
</protein>
<dbReference type="AlphaFoldDB" id="A0A399DWS1"/>
<keyword evidence="3 5" id="KW-0687">Ribonucleoprotein</keyword>
<evidence type="ECO:0000256" key="1">
    <source>
        <dbReference type="ARBA" id="ARBA00008889"/>
    </source>
</evidence>
<dbReference type="CDD" id="cd05797">
    <property type="entry name" value="Ribosomal_L10"/>
    <property type="match status" value="1"/>
</dbReference>
<dbReference type="RefSeq" id="WP_027887736.1">
    <property type="nucleotide sequence ID" value="NZ_JBHSXZ010000049.1"/>
</dbReference>
<dbReference type="Pfam" id="PF00466">
    <property type="entry name" value="Ribosomal_L10"/>
    <property type="match status" value="1"/>
</dbReference>
<dbReference type="GO" id="GO:0006412">
    <property type="term" value="P:translation"/>
    <property type="evidence" value="ECO:0007669"/>
    <property type="project" value="UniProtKB-UniRule"/>
</dbReference>
<dbReference type="PANTHER" id="PTHR11560">
    <property type="entry name" value="39S RIBOSOMAL PROTEIN L10, MITOCHONDRIAL"/>
    <property type="match status" value="1"/>
</dbReference>
<evidence type="ECO:0000256" key="5">
    <source>
        <dbReference type="HAMAP-Rule" id="MF_00362"/>
    </source>
</evidence>
<evidence type="ECO:0000256" key="3">
    <source>
        <dbReference type="ARBA" id="ARBA00023274"/>
    </source>
</evidence>
<gene>
    <name evidence="5 6" type="primary">rplJ</name>
    <name evidence="6" type="ORF">Mcate_02026</name>
</gene>
<comment type="caution">
    <text evidence="6">The sequence shown here is derived from an EMBL/GenBank/DDBJ whole genome shotgun (WGS) entry which is preliminary data.</text>
</comment>
<keyword evidence="5" id="KW-0699">rRNA-binding</keyword>
<dbReference type="Proteomes" id="UP000266089">
    <property type="component" value="Unassembled WGS sequence"/>
</dbReference>
<dbReference type="InterPro" id="IPR022973">
    <property type="entry name" value="Ribosomal_uL10_bac"/>
</dbReference>
<reference evidence="6 7" key="1">
    <citation type="submission" date="2018-08" db="EMBL/GenBank/DDBJ databases">
        <title>Meiothermus cateniformans JCM 15151 genome sequencing project.</title>
        <authorList>
            <person name="Da Costa M.S."/>
            <person name="Albuquerque L."/>
            <person name="Raposo P."/>
            <person name="Froufe H.J.C."/>
            <person name="Barroso C.S."/>
            <person name="Egas C."/>
        </authorList>
    </citation>
    <scope>NUCLEOTIDE SEQUENCE [LARGE SCALE GENOMIC DNA]</scope>
    <source>
        <strain evidence="6 7">JCM 15151</strain>
    </source>
</reference>
<dbReference type="InterPro" id="IPR047865">
    <property type="entry name" value="Ribosomal_uL10_bac_type"/>
</dbReference>
<comment type="similarity">
    <text evidence="1 5">Belongs to the universal ribosomal protein uL10 family.</text>
</comment>
<comment type="subunit">
    <text evidence="5">Part of the ribosomal stalk of the 50S ribosomal subunit. The N-terminus interacts with L11 and the large rRNA to form the base of the stalk. The C-terminus forms an elongated spine to which L12 dimers bind in a sequential fashion forming a multimeric L10(L12)X complex.</text>
</comment>
<keyword evidence="2 5" id="KW-0689">Ribosomal protein</keyword>
<proteinExistence type="inferred from homology"/>
<keyword evidence="5" id="KW-0694">RNA-binding</keyword>
<dbReference type="Gene3D" id="3.30.70.1730">
    <property type="match status" value="1"/>
</dbReference>
<dbReference type="Gene3D" id="6.10.250.290">
    <property type="match status" value="1"/>
</dbReference>
<dbReference type="InterPro" id="IPR043141">
    <property type="entry name" value="Ribosomal_uL10-like_sf"/>
</dbReference>
<accession>A0A399DWS1</accession>
<comment type="function">
    <text evidence="5">Forms part of the ribosomal stalk, playing a central role in the interaction of the ribosome with GTP-bound translation factors.</text>
</comment>
<organism evidence="6 7">
    <name type="scientific">Meiothermus taiwanensis</name>
    <dbReference type="NCBI Taxonomy" id="172827"/>
    <lineage>
        <taxon>Bacteria</taxon>
        <taxon>Thermotogati</taxon>
        <taxon>Deinococcota</taxon>
        <taxon>Deinococci</taxon>
        <taxon>Thermales</taxon>
        <taxon>Thermaceae</taxon>
        <taxon>Meiothermus</taxon>
    </lineage>
</organism>
<dbReference type="SUPFAM" id="SSF160369">
    <property type="entry name" value="Ribosomal protein L10-like"/>
    <property type="match status" value="1"/>
</dbReference>
<sequence length="174" mass="18004">MPSKRNIENLEALTAALKGAAGSFFVVNYQGLEAGPTGKLRKAVREKGGEMIVAKNTLIRKAIRDLGLPEVDGLSGPSAVVVFSDPAAVAKALKEFAKTNDKGIPVLKAGVLSGQALTGQQVEALADLPSQKELQAELVGVLSATMSNFVGVLGAKAQELVGILEAQVQKLEAA</sequence>
<dbReference type="HAMAP" id="MF_00362">
    <property type="entry name" value="Ribosomal_uL10"/>
    <property type="match status" value="1"/>
</dbReference>
<evidence type="ECO:0000313" key="7">
    <source>
        <dbReference type="Proteomes" id="UP000266089"/>
    </source>
</evidence>
<evidence type="ECO:0000256" key="4">
    <source>
        <dbReference type="ARBA" id="ARBA00035202"/>
    </source>
</evidence>
<dbReference type="NCBIfam" id="NF000955">
    <property type="entry name" value="PRK00099.1-1"/>
    <property type="match status" value="1"/>
</dbReference>
<evidence type="ECO:0000256" key="2">
    <source>
        <dbReference type="ARBA" id="ARBA00022980"/>
    </source>
</evidence>
<dbReference type="GO" id="GO:0005840">
    <property type="term" value="C:ribosome"/>
    <property type="evidence" value="ECO:0007669"/>
    <property type="project" value="UniProtKB-KW"/>
</dbReference>
<evidence type="ECO:0000313" key="6">
    <source>
        <dbReference type="EMBL" id="RIH75853.1"/>
    </source>
</evidence>
<dbReference type="InterPro" id="IPR001790">
    <property type="entry name" value="Ribosomal_uL10"/>
</dbReference>
<name>A0A399DWS1_9DEIN</name>
<dbReference type="GO" id="GO:1990904">
    <property type="term" value="C:ribonucleoprotein complex"/>
    <property type="evidence" value="ECO:0007669"/>
    <property type="project" value="UniProtKB-KW"/>
</dbReference>